<feature type="compositionally biased region" description="Basic and acidic residues" evidence="1">
    <location>
        <begin position="36"/>
        <end position="48"/>
    </location>
</feature>
<dbReference type="OrthoDB" id="2262148at2759"/>
<accession>A0A168K2I8</accession>
<dbReference type="EMBL" id="AMYB01000005">
    <property type="protein sequence ID" value="OAD01916.1"/>
    <property type="molecule type" value="Genomic_DNA"/>
</dbReference>
<comment type="caution">
    <text evidence="2">The sequence shown here is derived from an EMBL/GenBank/DDBJ whole genome shotgun (WGS) entry which is preliminary data.</text>
</comment>
<reference evidence="2 3" key="1">
    <citation type="submission" date="2015-06" db="EMBL/GenBank/DDBJ databases">
        <title>Expansion of signal transduction pathways in fungi by whole-genome duplication.</title>
        <authorList>
            <consortium name="DOE Joint Genome Institute"/>
            <person name="Corrochano L.M."/>
            <person name="Kuo A."/>
            <person name="Marcet-Houben M."/>
            <person name="Polaino S."/>
            <person name="Salamov A."/>
            <person name="Villalobos J.M."/>
            <person name="Alvarez M.I."/>
            <person name="Avalos J."/>
            <person name="Benito E.P."/>
            <person name="Benoit I."/>
            <person name="Burger G."/>
            <person name="Camino L.P."/>
            <person name="Canovas D."/>
            <person name="Cerda-Olmedo E."/>
            <person name="Cheng J.-F."/>
            <person name="Dominguez A."/>
            <person name="Elias M."/>
            <person name="Eslava A.P."/>
            <person name="Glaser F."/>
            <person name="Grimwood J."/>
            <person name="Gutierrez G."/>
            <person name="Heitman J."/>
            <person name="Henrissat B."/>
            <person name="Iturriaga E.A."/>
            <person name="Lang B.F."/>
            <person name="Lavin J.L."/>
            <person name="Lee S."/>
            <person name="Li W."/>
            <person name="Lindquist E."/>
            <person name="Lopez-Garcia S."/>
            <person name="Luque E.M."/>
            <person name="Marcos A.T."/>
            <person name="Martin J."/>
            <person name="Mccluskey K."/>
            <person name="Medina H.R."/>
            <person name="Miralles-Duran A."/>
            <person name="Miyazaki A."/>
            <person name="Munoz-Torres E."/>
            <person name="Oguiza J.A."/>
            <person name="Ohm R."/>
            <person name="Olmedo M."/>
            <person name="Orejas M."/>
            <person name="Ortiz-Castellanos L."/>
            <person name="Pisabarro A.G."/>
            <person name="Rodriguez-Romero J."/>
            <person name="Ruiz-Herrera J."/>
            <person name="Ruiz-Vazquez R."/>
            <person name="Sanz C."/>
            <person name="Schackwitz W."/>
            <person name="Schmutz J."/>
            <person name="Shahriari M."/>
            <person name="Shelest E."/>
            <person name="Silva-Franco F."/>
            <person name="Soanes D."/>
            <person name="Syed K."/>
            <person name="Tagua V.G."/>
            <person name="Talbot N.J."/>
            <person name="Thon M."/>
            <person name="De Vries R.P."/>
            <person name="Wiebenga A."/>
            <person name="Yadav J.S."/>
            <person name="Braun E.L."/>
            <person name="Baker S."/>
            <person name="Garre V."/>
            <person name="Horwitz B."/>
            <person name="Torres-Martinez S."/>
            <person name="Idnurm A."/>
            <person name="Herrera-Estrella A."/>
            <person name="Gabaldon T."/>
            <person name="Grigoriev I.V."/>
        </authorList>
    </citation>
    <scope>NUCLEOTIDE SEQUENCE [LARGE SCALE GENOMIC DNA]</scope>
    <source>
        <strain evidence="2 3">CBS 277.49</strain>
    </source>
</reference>
<feature type="region of interest" description="Disordered" evidence="1">
    <location>
        <begin position="17"/>
        <end position="50"/>
    </location>
</feature>
<gene>
    <name evidence="2" type="ORF">MUCCIDRAFT_111262</name>
</gene>
<dbReference type="AlphaFoldDB" id="A0A168K2I8"/>
<evidence type="ECO:0000256" key="1">
    <source>
        <dbReference type="SAM" id="MobiDB-lite"/>
    </source>
</evidence>
<dbReference type="VEuPathDB" id="FungiDB:MUCCIDRAFT_111262"/>
<evidence type="ECO:0000313" key="3">
    <source>
        <dbReference type="Proteomes" id="UP000077051"/>
    </source>
</evidence>
<organism evidence="2 3">
    <name type="scientific">Mucor lusitanicus CBS 277.49</name>
    <dbReference type="NCBI Taxonomy" id="747725"/>
    <lineage>
        <taxon>Eukaryota</taxon>
        <taxon>Fungi</taxon>
        <taxon>Fungi incertae sedis</taxon>
        <taxon>Mucoromycota</taxon>
        <taxon>Mucoromycotina</taxon>
        <taxon>Mucoromycetes</taxon>
        <taxon>Mucorales</taxon>
        <taxon>Mucorineae</taxon>
        <taxon>Mucoraceae</taxon>
        <taxon>Mucor</taxon>
    </lineage>
</organism>
<keyword evidence="3" id="KW-1185">Reference proteome</keyword>
<proteinExistence type="predicted"/>
<evidence type="ECO:0000313" key="2">
    <source>
        <dbReference type="EMBL" id="OAD01916.1"/>
    </source>
</evidence>
<sequence length="279" mass="30985">MLVRANLIIQQVHFISSPANHSRPPAPLHNDQTATVEDHQPAESHSEQEAIPEMTAKSAIDKHGDYGTIIIHNDNQQDSSSSSHGVESAAETQCKIALESASDVTTDKMMAQHGMMSAASSTFSSLQPQTDNDSLHSDNLTSYHGILSKMPVSSLLLESPIPSCIGSIDFKENHSLLTDDDTVTPPANLVYYKKREDFYPQKIIEQQHQQEEGEIFPPALNHNRRQSLHMAFGRAVTKIYPKPASIHEGSGMPVFKPLGSYKKPKDIYRKIKTLVKHRK</sequence>
<dbReference type="Proteomes" id="UP000077051">
    <property type="component" value="Unassembled WGS sequence"/>
</dbReference>
<name>A0A168K2I8_MUCCL</name>
<protein>
    <submittedName>
        <fullName evidence="2">Uncharacterized protein</fullName>
    </submittedName>
</protein>